<keyword evidence="2" id="KW-0274">FAD</keyword>
<evidence type="ECO:0000313" key="5">
    <source>
        <dbReference type="Proteomes" id="UP000293671"/>
    </source>
</evidence>
<dbReference type="PANTHER" id="PTHR11748">
    <property type="entry name" value="D-LACTATE DEHYDROGENASE"/>
    <property type="match status" value="1"/>
</dbReference>
<dbReference type="NCBIfam" id="NF008439">
    <property type="entry name" value="PRK11282.1"/>
    <property type="match status" value="1"/>
</dbReference>
<dbReference type="InterPro" id="IPR036318">
    <property type="entry name" value="FAD-bd_PCMH-like_sf"/>
</dbReference>
<dbReference type="EMBL" id="SHKP01000005">
    <property type="protein sequence ID" value="RZU01108.1"/>
    <property type="molecule type" value="Genomic_DNA"/>
</dbReference>
<protein>
    <submittedName>
        <fullName evidence="4">Glycolate oxidase FAD binding subunit</fullName>
    </submittedName>
</protein>
<keyword evidence="1" id="KW-0285">Flavoprotein</keyword>
<dbReference type="Pfam" id="PF01565">
    <property type="entry name" value="FAD_binding_4"/>
    <property type="match status" value="1"/>
</dbReference>
<name>A0A4Q7VX82_9BURK</name>
<evidence type="ECO:0000256" key="2">
    <source>
        <dbReference type="ARBA" id="ARBA00022827"/>
    </source>
</evidence>
<keyword evidence="5" id="KW-1185">Reference proteome</keyword>
<comment type="caution">
    <text evidence="4">The sequence shown here is derived from an EMBL/GenBank/DDBJ whole genome shotgun (WGS) entry which is preliminary data.</text>
</comment>
<dbReference type="PANTHER" id="PTHR11748:SF103">
    <property type="entry name" value="GLYCOLATE OXIDASE SUBUNIT GLCE"/>
    <property type="match status" value="1"/>
</dbReference>
<dbReference type="InterPro" id="IPR006094">
    <property type="entry name" value="Oxid_FAD_bind_N"/>
</dbReference>
<dbReference type="AlphaFoldDB" id="A0A4Q7VX82"/>
<dbReference type="OrthoDB" id="9811557at2"/>
<dbReference type="Gene3D" id="3.30.465.10">
    <property type="match status" value="1"/>
</dbReference>
<dbReference type="Proteomes" id="UP000293671">
    <property type="component" value="Unassembled WGS sequence"/>
</dbReference>
<dbReference type="GO" id="GO:0003824">
    <property type="term" value="F:catalytic activity"/>
    <property type="evidence" value="ECO:0007669"/>
    <property type="project" value="InterPro"/>
</dbReference>
<dbReference type="SUPFAM" id="SSF56176">
    <property type="entry name" value="FAD-binding/transporter-associated domain-like"/>
    <property type="match status" value="1"/>
</dbReference>
<organism evidence="4 5">
    <name type="scientific">Rivibacter subsaxonicus</name>
    <dbReference type="NCBI Taxonomy" id="457575"/>
    <lineage>
        <taxon>Bacteria</taxon>
        <taxon>Pseudomonadati</taxon>
        <taxon>Pseudomonadota</taxon>
        <taxon>Betaproteobacteria</taxon>
        <taxon>Burkholderiales</taxon>
        <taxon>Rivibacter</taxon>
    </lineage>
</organism>
<sequence>MNAPQDLRPDAELEALVERIRAAHADASPLAIVGHGSKDFVGGAIVGEPLCTTALSGISSYEPTELVVTARAGTPLAELEAALAERGQCLPFEPPRFGTDAGRSGTVGGMVAAGLAGPSRAAVGGVRDYVLGAVLLNGCAELLSFGGQVIKNVAGYDVSRLLAGSMGELGLICEVSLKVLPTAPAQATLRFECDEATALRQLNVFGGKPLPINASAWWNGTLLLRLRGARAAVDAALNALGGELIDESVAQPFWRGLRDQRDEFFVKVERQVDAGAPNGVPLTLWRVSVPQTAPVLPLPGEQLIEWGGAQRWWCTPAPASVVREMARDRGGHATLWREGGEHPRRSAAEVHAPLAPPLDRIHRQLKAAFDPAGIFNRGRLLP</sequence>
<dbReference type="GO" id="GO:0071949">
    <property type="term" value="F:FAD binding"/>
    <property type="evidence" value="ECO:0007669"/>
    <property type="project" value="InterPro"/>
</dbReference>
<evidence type="ECO:0000313" key="4">
    <source>
        <dbReference type="EMBL" id="RZU01108.1"/>
    </source>
</evidence>
<feature type="domain" description="FAD-binding PCMH-type" evidence="3">
    <location>
        <begin position="1"/>
        <end position="182"/>
    </location>
</feature>
<evidence type="ECO:0000259" key="3">
    <source>
        <dbReference type="PROSITE" id="PS51387"/>
    </source>
</evidence>
<evidence type="ECO:0000256" key="1">
    <source>
        <dbReference type="ARBA" id="ARBA00022630"/>
    </source>
</evidence>
<dbReference type="InterPro" id="IPR016166">
    <property type="entry name" value="FAD-bd_PCMH"/>
</dbReference>
<accession>A0A4Q7VX82</accession>
<dbReference type="InterPro" id="IPR016164">
    <property type="entry name" value="FAD-linked_Oxase-like_C"/>
</dbReference>
<reference evidence="4 5" key="1">
    <citation type="submission" date="2019-02" db="EMBL/GenBank/DDBJ databases">
        <title>Genomic Encyclopedia of Type Strains, Phase IV (KMG-IV): sequencing the most valuable type-strain genomes for metagenomic binning, comparative biology and taxonomic classification.</title>
        <authorList>
            <person name="Goeker M."/>
        </authorList>
    </citation>
    <scope>NUCLEOTIDE SEQUENCE [LARGE SCALE GENOMIC DNA]</scope>
    <source>
        <strain evidence="4 5">DSM 19570</strain>
    </source>
</reference>
<dbReference type="PROSITE" id="PS51387">
    <property type="entry name" value="FAD_PCMH"/>
    <property type="match status" value="1"/>
</dbReference>
<dbReference type="InterPro" id="IPR016169">
    <property type="entry name" value="FAD-bd_PCMH_sub2"/>
</dbReference>
<proteinExistence type="predicted"/>
<gene>
    <name evidence="4" type="ORF">EV670_1823</name>
</gene>
<dbReference type="SUPFAM" id="SSF55103">
    <property type="entry name" value="FAD-linked oxidases, C-terminal domain"/>
    <property type="match status" value="1"/>
</dbReference>